<name>A0AAN8RXB3_9PEZI</name>
<dbReference type="Proteomes" id="UP001307849">
    <property type="component" value="Unassembled WGS sequence"/>
</dbReference>
<evidence type="ECO:0000256" key="1">
    <source>
        <dbReference type="SAM" id="SignalP"/>
    </source>
</evidence>
<keyword evidence="1" id="KW-0732">Signal</keyword>
<sequence length="383" mass="40793">MRWILPSLYAVGWWALGVSSIAIPNVSTLTEGIKVDKRQLTSVPENSFPVKSTFVGTNGHWAKFFFPTDNGKLYMGTWTNTAPSVAYGYEELLPAGSVKTNTPIASTMWDLNVAIGSGLGWAHADKRARVYYLDSSDVIQELVYSGGTAGWTAGTIGALSIVTSGTNGINAISFKSNGVENVSIYYAEPSGAVKETTWTASGTPQWTTITIASSTSGAYSLSPITFVDTKTWSATAPSIRGFYGRANTILDVAWDTTWTNGNVAQPFIDSTGSTNGDYSFSASAWKVDAGTPIVHLFWCGDGAAAGTLGTVYRAPYNITARTLRASTAISFTQEPHSFIVTGAATNVATPPNGNHLFAWGNSTGTPAFWHYRLNGDSAQLALH</sequence>
<evidence type="ECO:0000313" key="3">
    <source>
        <dbReference type="Proteomes" id="UP001307849"/>
    </source>
</evidence>
<dbReference type="EMBL" id="JAVHJM010000005">
    <property type="protein sequence ID" value="KAK6513906.1"/>
    <property type="molecule type" value="Genomic_DNA"/>
</dbReference>
<feature type="chain" id="PRO_5042838774" description="Fucose-specific lectin" evidence="1">
    <location>
        <begin position="21"/>
        <end position="383"/>
    </location>
</feature>
<dbReference type="Gene3D" id="2.120.10.70">
    <property type="entry name" value="Fucose-specific lectin"/>
    <property type="match status" value="1"/>
</dbReference>
<gene>
    <name evidence="2" type="ORF">TWF506_008336</name>
</gene>
<evidence type="ECO:0008006" key="4">
    <source>
        <dbReference type="Google" id="ProtNLM"/>
    </source>
</evidence>
<evidence type="ECO:0000313" key="2">
    <source>
        <dbReference type="EMBL" id="KAK6513906.1"/>
    </source>
</evidence>
<comment type="caution">
    <text evidence="2">The sequence shown here is derived from an EMBL/GenBank/DDBJ whole genome shotgun (WGS) entry which is preliminary data.</text>
</comment>
<feature type="signal peptide" evidence="1">
    <location>
        <begin position="1"/>
        <end position="20"/>
    </location>
</feature>
<proteinExistence type="predicted"/>
<keyword evidence="3" id="KW-1185">Reference proteome</keyword>
<dbReference type="SUPFAM" id="SSF89372">
    <property type="entry name" value="Fucose-specific lectin"/>
    <property type="match status" value="1"/>
</dbReference>
<dbReference type="AlphaFoldDB" id="A0AAN8RXB3"/>
<accession>A0AAN8RXB3</accession>
<protein>
    <recommendedName>
        <fullName evidence="4">Fucose-specific lectin</fullName>
    </recommendedName>
</protein>
<organism evidence="2 3">
    <name type="scientific">Arthrobotrys conoides</name>
    <dbReference type="NCBI Taxonomy" id="74498"/>
    <lineage>
        <taxon>Eukaryota</taxon>
        <taxon>Fungi</taxon>
        <taxon>Dikarya</taxon>
        <taxon>Ascomycota</taxon>
        <taxon>Pezizomycotina</taxon>
        <taxon>Orbiliomycetes</taxon>
        <taxon>Orbiliales</taxon>
        <taxon>Orbiliaceae</taxon>
        <taxon>Arthrobotrys</taxon>
    </lineage>
</organism>
<reference evidence="2 3" key="1">
    <citation type="submission" date="2019-10" db="EMBL/GenBank/DDBJ databases">
        <authorList>
            <person name="Palmer J.M."/>
        </authorList>
    </citation>
    <scope>NUCLEOTIDE SEQUENCE [LARGE SCALE GENOMIC DNA]</scope>
    <source>
        <strain evidence="2 3">TWF506</strain>
    </source>
</reference>